<gene>
    <name evidence="5" type="ORF">EK0264_11540</name>
</gene>
<accession>A0A7L4YPM5</accession>
<dbReference type="InParanoid" id="A0A7L4YPM5"/>
<dbReference type="SUPFAM" id="SSF46689">
    <property type="entry name" value="Homeodomain-like"/>
    <property type="match status" value="1"/>
</dbReference>
<dbReference type="Pfam" id="PF12833">
    <property type="entry name" value="HTH_18"/>
    <property type="match status" value="1"/>
</dbReference>
<dbReference type="PROSITE" id="PS01124">
    <property type="entry name" value="HTH_ARAC_FAMILY_2"/>
    <property type="match status" value="1"/>
</dbReference>
<dbReference type="Gene3D" id="1.10.10.60">
    <property type="entry name" value="Homeodomain-like"/>
    <property type="match status" value="1"/>
</dbReference>
<dbReference type="Proteomes" id="UP000463857">
    <property type="component" value="Chromosome"/>
</dbReference>
<dbReference type="InterPro" id="IPR018060">
    <property type="entry name" value="HTH_AraC"/>
</dbReference>
<feature type="domain" description="HTH araC/xylS-type" evidence="4">
    <location>
        <begin position="205"/>
        <end position="304"/>
    </location>
</feature>
<sequence>MTSPDRLPAPQTFRAGNRDVDRWAAHNAAELIALDIDVPRGQRFDAVEVNLQLPSLHLAHIRATPHVVRRDHHLAESAPTDSIVVYAVLRGDVSLDYGGTMGTARAGQLVIVDADRPLTRILRHGIGEYAVKVPKAHMAGIADAAGDPVVLDTHAASSLPAALVRMTRNALHDDPAVGTDEQALVELVSVLAAGRRVSATIAHRAAARAFIDDNLHRPDLAAALIAQATGVSERTLSRVFADAETTVPRYVLKRRLDLALSLLVRRPELRTVDVAARAGFTSKAHFSQSFERQFGLYAGEVRRGARPEGSHLRQDSSETS</sequence>
<dbReference type="OrthoDB" id="9799345at2"/>
<evidence type="ECO:0000256" key="2">
    <source>
        <dbReference type="ARBA" id="ARBA00023125"/>
    </source>
</evidence>
<reference evidence="5 6" key="1">
    <citation type="journal article" date="2018" name="Int. J. Syst. Evol. Microbiol.">
        <title>Epidermidibacterium keratini gen. nov., sp. nov., a member of the family Sporichthyaceae, isolated from keratin epidermis.</title>
        <authorList>
            <person name="Lee D.G."/>
            <person name="Trujillo M.E."/>
            <person name="Kang S."/>
            <person name="Nam J.J."/>
            <person name="Kim Y.J."/>
        </authorList>
    </citation>
    <scope>NUCLEOTIDE SEQUENCE [LARGE SCALE GENOMIC DNA]</scope>
    <source>
        <strain evidence="5 6">EPI-7</strain>
    </source>
</reference>
<organism evidence="5 6">
    <name type="scientific">Epidermidibacterium keratini</name>
    <dbReference type="NCBI Taxonomy" id="1891644"/>
    <lineage>
        <taxon>Bacteria</taxon>
        <taxon>Bacillati</taxon>
        <taxon>Actinomycetota</taxon>
        <taxon>Actinomycetes</taxon>
        <taxon>Sporichthyales</taxon>
        <taxon>Sporichthyaceae</taxon>
        <taxon>Epidermidibacterium</taxon>
    </lineage>
</organism>
<evidence type="ECO:0000259" key="4">
    <source>
        <dbReference type="PROSITE" id="PS01124"/>
    </source>
</evidence>
<dbReference type="AlphaFoldDB" id="A0A7L4YPM5"/>
<name>A0A7L4YPM5_9ACTN</name>
<evidence type="ECO:0000313" key="5">
    <source>
        <dbReference type="EMBL" id="QHC00853.1"/>
    </source>
</evidence>
<dbReference type="InterPro" id="IPR035418">
    <property type="entry name" value="AraC-bd_2"/>
</dbReference>
<dbReference type="InterPro" id="IPR050204">
    <property type="entry name" value="AraC_XylS_family_regulators"/>
</dbReference>
<protein>
    <submittedName>
        <fullName evidence="5">Helix-turn-helix domain-containing protein</fullName>
    </submittedName>
</protein>
<dbReference type="EMBL" id="CP047156">
    <property type="protein sequence ID" value="QHC00853.1"/>
    <property type="molecule type" value="Genomic_DNA"/>
</dbReference>
<dbReference type="PANTHER" id="PTHR46796">
    <property type="entry name" value="HTH-TYPE TRANSCRIPTIONAL ACTIVATOR RHAS-RELATED"/>
    <property type="match status" value="1"/>
</dbReference>
<dbReference type="GO" id="GO:0043565">
    <property type="term" value="F:sequence-specific DNA binding"/>
    <property type="evidence" value="ECO:0007669"/>
    <property type="project" value="InterPro"/>
</dbReference>
<dbReference type="Pfam" id="PF14525">
    <property type="entry name" value="AraC_binding_2"/>
    <property type="match status" value="1"/>
</dbReference>
<dbReference type="KEGG" id="eke:EK0264_11540"/>
<evidence type="ECO:0000313" key="6">
    <source>
        <dbReference type="Proteomes" id="UP000463857"/>
    </source>
</evidence>
<dbReference type="RefSeq" id="WP_159545745.1">
    <property type="nucleotide sequence ID" value="NZ_CP047156.1"/>
</dbReference>
<keyword evidence="2" id="KW-0238">DNA-binding</keyword>
<keyword evidence="3" id="KW-0804">Transcription</keyword>
<dbReference type="SMART" id="SM00342">
    <property type="entry name" value="HTH_ARAC"/>
    <property type="match status" value="1"/>
</dbReference>
<proteinExistence type="predicted"/>
<keyword evidence="1" id="KW-0805">Transcription regulation</keyword>
<keyword evidence="6" id="KW-1185">Reference proteome</keyword>
<evidence type="ECO:0000256" key="3">
    <source>
        <dbReference type="ARBA" id="ARBA00023163"/>
    </source>
</evidence>
<evidence type="ECO:0000256" key="1">
    <source>
        <dbReference type="ARBA" id="ARBA00023015"/>
    </source>
</evidence>
<dbReference type="GO" id="GO:0003700">
    <property type="term" value="F:DNA-binding transcription factor activity"/>
    <property type="evidence" value="ECO:0007669"/>
    <property type="project" value="InterPro"/>
</dbReference>
<dbReference type="InterPro" id="IPR009057">
    <property type="entry name" value="Homeodomain-like_sf"/>
</dbReference>
<dbReference type="PANTHER" id="PTHR46796:SF6">
    <property type="entry name" value="ARAC SUBFAMILY"/>
    <property type="match status" value="1"/>
</dbReference>